<organism evidence="1 2">
    <name type="scientific">Dendrothele bispora (strain CBS 962.96)</name>
    <dbReference type="NCBI Taxonomy" id="1314807"/>
    <lineage>
        <taxon>Eukaryota</taxon>
        <taxon>Fungi</taxon>
        <taxon>Dikarya</taxon>
        <taxon>Basidiomycota</taxon>
        <taxon>Agaricomycotina</taxon>
        <taxon>Agaricomycetes</taxon>
        <taxon>Agaricomycetidae</taxon>
        <taxon>Agaricales</taxon>
        <taxon>Agaricales incertae sedis</taxon>
        <taxon>Dendrothele</taxon>
    </lineage>
</organism>
<keyword evidence="2" id="KW-1185">Reference proteome</keyword>
<proteinExistence type="predicted"/>
<name>A0A4S8KKV4_DENBC</name>
<protein>
    <submittedName>
        <fullName evidence="1">Uncharacterized protein</fullName>
    </submittedName>
</protein>
<dbReference type="EMBL" id="ML181109">
    <property type="protein sequence ID" value="THU76174.1"/>
    <property type="molecule type" value="Genomic_DNA"/>
</dbReference>
<sequence length="62" mass="7315">IEKCRAQALNPALTGDYFEELQYLIHLYKIKLHHVYNMDEKGAMMGKGERVMVFVDRDQKEV</sequence>
<feature type="non-terminal residue" evidence="1">
    <location>
        <position position="1"/>
    </location>
</feature>
<reference evidence="1 2" key="1">
    <citation type="journal article" date="2019" name="Nat. Ecol. Evol.">
        <title>Megaphylogeny resolves global patterns of mushroom evolution.</title>
        <authorList>
            <person name="Varga T."/>
            <person name="Krizsan K."/>
            <person name="Foldi C."/>
            <person name="Dima B."/>
            <person name="Sanchez-Garcia M."/>
            <person name="Sanchez-Ramirez S."/>
            <person name="Szollosi G.J."/>
            <person name="Szarkandi J.G."/>
            <person name="Papp V."/>
            <person name="Albert L."/>
            <person name="Andreopoulos W."/>
            <person name="Angelini C."/>
            <person name="Antonin V."/>
            <person name="Barry K.W."/>
            <person name="Bougher N.L."/>
            <person name="Buchanan P."/>
            <person name="Buyck B."/>
            <person name="Bense V."/>
            <person name="Catcheside P."/>
            <person name="Chovatia M."/>
            <person name="Cooper J."/>
            <person name="Damon W."/>
            <person name="Desjardin D."/>
            <person name="Finy P."/>
            <person name="Geml J."/>
            <person name="Haridas S."/>
            <person name="Hughes K."/>
            <person name="Justo A."/>
            <person name="Karasinski D."/>
            <person name="Kautmanova I."/>
            <person name="Kiss B."/>
            <person name="Kocsube S."/>
            <person name="Kotiranta H."/>
            <person name="LaButti K.M."/>
            <person name="Lechner B.E."/>
            <person name="Liimatainen K."/>
            <person name="Lipzen A."/>
            <person name="Lukacs Z."/>
            <person name="Mihaltcheva S."/>
            <person name="Morgado L.N."/>
            <person name="Niskanen T."/>
            <person name="Noordeloos M.E."/>
            <person name="Ohm R.A."/>
            <person name="Ortiz-Santana B."/>
            <person name="Ovrebo C."/>
            <person name="Racz N."/>
            <person name="Riley R."/>
            <person name="Savchenko A."/>
            <person name="Shiryaev A."/>
            <person name="Soop K."/>
            <person name="Spirin V."/>
            <person name="Szebenyi C."/>
            <person name="Tomsovsky M."/>
            <person name="Tulloss R.E."/>
            <person name="Uehling J."/>
            <person name="Grigoriev I.V."/>
            <person name="Vagvolgyi C."/>
            <person name="Papp T."/>
            <person name="Martin F.M."/>
            <person name="Miettinen O."/>
            <person name="Hibbett D.S."/>
            <person name="Nagy L.G."/>
        </authorList>
    </citation>
    <scope>NUCLEOTIDE SEQUENCE [LARGE SCALE GENOMIC DNA]</scope>
    <source>
        <strain evidence="1 2">CBS 962.96</strain>
    </source>
</reference>
<dbReference type="Proteomes" id="UP000297245">
    <property type="component" value="Unassembled WGS sequence"/>
</dbReference>
<evidence type="ECO:0000313" key="2">
    <source>
        <dbReference type="Proteomes" id="UP000297245"/>
    </source>
</evidence>
<feature type="non-terminal residue" evidence="1">
    <location>
        <position position="62"/>
    </location>
</feature>
<dbReference type="OrthoDB" id="3265672at2759"/>
<accession>A0A4S8KKV4</accession>
<evidence type="ECO:0000313" key="1">
    <source>
        <dbReference type="EMBL" id="THU76174.1"/>
    </source>
</evidence>
<gene>
    <name evidence="1" type="ORF">K435DRAFT_626775</name>
</gene>
<dbReference type="AlphaFoldDB" id="A0A4S8KKV4"/>